<dbReference type="InterPro" id="IPR006452">
    <property type="entry name" value="Formate_DH_accessory"/>
</dbReference>
<evidence type="ECO:0000256" key="1">
    <source>
        <dbReference type="ARBA" id="ARBA00022490"/>
    </source>
</evidence>
<proteinExistence type="predicted"/>
<gene>
    <name evidence="3" type="ORF">BHF68_11045</name>
</gene>
<dbReference type="EMBL" id="MIJE01000034">
    <property type="protein sequence ID" value="OEF95919.1"/>
    <property type="molecule type" value="Genomic_DNA"/>
</dbReference>
<dbReference type="GO" id="GO:0008199">
    <property type="term" value="F:ferric iron binding"/>
    <property type="evidence" value="ECO:0007669"/>
    <property type="project" value="TreeGrafter"/>
</dbReference>
<dbReference type="GO" id="GO:0051604">
    <property type="term" value="P:protein maturation"/>
    <property type="evidence" value="ECO:0007669"/>
    <property type="project" value="TreeGrafter"/>
</dbReference>
<name>A0A1E5FZG5_9FIRM</name>
<sequence>MSQVLSAIEKWVEKHPYLDEIANLQKVMVATLEEATHAESMLTGAMFESKEMESELKRGIPALKTISINDAEVEATVVLVRTIAEALSSSSLPTKMNEQCKKIHAIASEEPEIMGGLIKQVLTENEVDLEELTLASVDRGVLMYVIWNALSHVLHPIKTIIDEKLQTSSLKWNKEYCPVCGQLPGMAQLVRTSKGRERNLVCGCCQMQWRYKRMGCPYCKNDKQKTLNIIELEGVKNLRIDTCDKCKGYIKTYTDEGNEQVILSDWSTLHLDLVGKNNGYQRFGYQLYGI</sequence>
<evidence type="ECO:0000259" key="2">
    <source>
        <dbReference type="Pfam" id="PF24860"/>
    </source>
</evidence>
<dbReference type="RefSeq" id="WP_069644192.1">
    <property type="nucleotide sequence ID" value="NZ_MIJE01000034.1"/>
</dbReference>
<dbReference type="SUPFAM" id="SSF144020">
    <property type="entry name" value="FdhE-like"/>
    <property type="match status" value="1"/>
</dbReference>
<protein>
    <recommendedName>
        <fullName evidence="2">FdhE C-terminal domain-containing protein</fullName>
    </recommendedName>
</protein>
<dbReference type="OrthoDB" id="9811074at2"/>
<keyword evidence="4" id="KW-1185">Reference proteome</keyword>
<evidence type="ECO:0000313" key="4">
    <source>
        <dbReference type="Proteomes" id="UP000094296"/>
    </source>
</evidence>
<dbReference type="InterPro" id="IPR024064">
    <property type="entry name" value="FdhE-like_sf"/>
</dbReference>
<dbReference type="InterPro" id="IPR056796">
    <property type="entry name" value="FdhE_C"/>
</dbReference>
<dbReference type="Proteomes" id="UP000094296">
    <property type="component" value="Unassembled WGS sequence"/>
</dbReference>
<dbReference type="Gene3D" id="3.90.1670.10">
    <property type="entry name" value="FdhE-like domain"/>
    <property type="match status" value="1"/>
</dbReference>
<comment type="caution">
    <text evidence="3">The sequence shown here is derived from an EMBL/GenBank/DDBJ whole genome shotgun (WGS) entry which is preliminary data.</text>
</comment>
<feature type="domain" description="FdhE C-terminal" evidence="2">
    <location>
        <begin position="216"/>
        <end position="287"/>
    </location>
</feature>
<keyword evidence="1" id="KW-0963">Cytoplasm</keyword>
<dbReference type="Pfam" id="PF24860">
    <property type="entry name" value="FdhE_C"/>
    <property type="match status" value="1"/>
</dbReference>
<dbReference type="AlphaFoldDB" id="A0A1E5FZG5"/>
<evidence type="ECO:0000313" key="3">
    <source>
        <dbReference type="EMBL" id="OEF95919.1"/>
    </source>
</evidence>
<dbReference type="CDD" id="cd16341">
    <property type="entry name" value="FdhE"/>
    <property type="match status" value="1"/>
</dbReference>
<dbReference type="STRING" id="766136.BHF68_11045"/>
<organism evidence="3 4">
    <name type="scientific">Desulfuribacillus alkaliarsenatis</name>
    <dbReference type="NCBI Taxonomy" id="766136"/>
    <lineage>
        <taxon>Bacteria</taxon>
        <taxon>Bacillati</taxon>
        <taxon>Bacillota</taxon>
        <taxon>Desulfuribacillia</taxon>
        <taxon>Desulfuribacillales</taxon>
        <taxon>Desulfuribacillaceae</taxon>
        <taxon>Desulfuribacillus</taxon>
    </lineage>
</organism>
<reference evidence="3 4" key="1">
    <citation type="submission" date="2016-09" db="EMBL/GenBank/DDBJ databases">
        <title>Draft genome sequence for the type strain of Desulfuribacillus alkaliarsenatis AHT28, an obligately anaerobic, sulfidogenic bacterium isolated from Russian soda lake sediments.</title>
        <authorList>
            <person name="Abin C.A."/>
            <person name="Hollibaugh J.T."/>
        </authorList>
    </citation>
    <scope>NUCLEOTIDE SEQUENCE [LARGE SCALE GENOMIC DNA]</scope>
    <source>
        <strain evidence="3 4">AHT28</strain>
    </source>
</reference>
<dbReference type="GO" id="GO:0005829">
    <property type="term" value="C:cytosol"/>
    <property type="evidence" value="ECO:0007669"/>
    <property type="project" value="TreeGrafter"/>
</dbReference>
<dbReference type="PANTHER" id="PTHR37689:SF1">
    <property type="entry name" value="PROTEIN FDHE"/>
    <property type="match status" value="1"/>
</dbReference>
<accession>A0A1E5FZG5</accession>
<dbReference type="PANTHER" id="PTHR37689">
    <property type="entry name" value="PROTEIN FDHE"/>
    <property type="match status" value="1"/>
</dbReference>